<evidence type="ECO:0000259" key="1">
    <source>
        <dbReference type="Pfam" id="PF13441"/>
    </source>
</evidence>
<protein>
    <submittedName>
        <fullName evidence="2">YMGG-like Gly-zipper family protein</fullName>
    </submittedName>
</protein>
<evidence type="ECO:0000313" key="3">
    <source>
        <dbReference type="Proteomes" id="UP000215256"/>
    </source>
</evidence>
<sequence>MKKIISSVLVCLTLTACSQTEKGAGIGAAGGAIIGGLASGTWEGAAVGAAAGGAGGAVVGNISERNDRNRRDRWEHRDRHNYGCRYRDHYGRCR</sequence>
<dbReference type="Pfam" id="PF13441">
    <property type="entry name" value="Gly-zipper_YMGG"/>
    <property type="match status" value="1"/>
</dbReference>
<evidence type="ECO:0000313" key="2">
    <source>
        <dbReference type="EMBL" id="ASV88256.1"/>
    </source>
</evidence>
<feature type="domain" description="YMGG-like Gly-zipper" evidence="1">
    <location>
        <begin position="19"/>
        <end position="61"/>
    </location>
</feature>
<geneLocation type="plasmid" evidence="2 3">
    <name>unnamed1</name>
</geneLocation>
<reference evidence="2 3" key="1">
    <citation type="submission" date="2017-07" db="EMBL/GenBank/DDBJ databases">
        <title>Phylogenetic study on the rhizospheric bacterium Ochrobactrum sp. A44.</title>
        <authorList>
            <person name="Krzyzanowska D.M."/>
            <person name="Ossowicki A."/>
            <person name="Rajewska M."/>
            <person name="Maciag T."/>
            <person name="Kaczynski Z."/>
            <person name="Czerwicka M."/>
            <person name="Jafra S."/>
        </authorList>
    </citation>
    <scope>NUCLEOTIDE SEQUENCE [LARGE SCALE GENOMIC DNA]</scope>
    <source>
        <strain evidence="2 3">A44</strain>
        <plasmid evidence="2 3">unnamed1</plasmid>
    </source>
</reference>
<dbReference type="PROSITE" id="PS51257">
    <property type="entry name" value="PROKAR_LIPOPROTEIN"/>
    <property type="match status" value="1"/>
</dbReference>
<dbReference type="InterPro" id="IPR027367">
    <property type="entry name" value="Gly-zipper_YMGG"/>
</dbReference>
<dbReference type="RefSeq" id="WP_095448346.1">
    <property type="nucleotide sequence ID" value="NZ_CP022605.1"/>
</dbReference>
<dbReference type="KEGG" id="och:CES85_3175"/>
<dbReference type="Proteomes" id="UP000215256">
    <property type="component" value="Plasmid unnamed1"/>
</dbReference>
<organism evidence="2 3">
    <name type="scientific">Ochrobactrum quorumnocens</name>
    <dbReference type="NCBI Taxonomy" id="271865"/>
    <lineage>
        <taxon>Bacteria</taxon>
        <taxon>Pseudomonadati</taxon>
        <taxon>Pseudomonadota</taxon>
        <taxon>Alphaproteobacteria</taxon>
        <taxon>Hyphomicrobiales</taxon>
        <taxon>Brucellaceae</taxon>
        <taxon>Brucella/Ochrobactrum group</taxon>
        <taxon>Ochrobactrum</taxon>
    </lineage>
</organism>
<accession>A0A248UNQ4</accession>
<dbReference type="EMBL" id="CP022605">
    <property type="protein sequence ID" value="ASV88256.1"/>
    <property type="molecule type" value="Genomic_DNA"/>
</dbReference>
<keyword evidence="2" id="KW-0614">Plasmid</keyword>
<proteinExistence type="predicted"/>
<gene>
    <name evidence="2" type="ORF">CES85_3175</name>
</gene>
<name>A0A248UNQ4_9HYPH</name>
<dbReference type="AlphaFoldDB" id="A0A248UNQ4"/>